<gene>
    <name evidence="9" type="ORF">MYCIT1_LOCUS13990</name>
</gene>
<name>A0AAD2H9F9_9AGAR</name>
<feature type="domain" description="Wax synthase" evidence="8">
    <location>
        <begin position="179"/>
        <end position="257"/>
    </location>
</feature>
<dbReference type="GO" id="GO:0016020">
    <property type="term" value="C:membrane"/>
    <property type="evidence" value="ECO:0007669"/>
    <property type="project" value="UniProtKB-SubCell"/>
</dbReference>
<dbReference type="AlphaFoldDB" id="A0AAD2H9F9"/>
<keyword evidence="5" id="KW-0812">Transmembrane</keyword>
<dbReference type="PANTHER" id="PTHR31595:SF57">
    <property type="entry name" value="OS04G0481900 PROTEIN"/>
    <property type="match status" value="1"/>
</dbReference>
<keyword evidence="6" id="KW-1133">Transmembrane helix</keyword>
<evidence type="ECO:0000256" key="3">
    <source>
        <dbReference type="ARBA" id="ARBA00007282"/>
    </source>
</evidence>
<evidence type="ECO:0000313" key="10">
    <source>
        <dbReference type="Proteomes" id="UP001295794"/>
    </source>
</evidence>
<sequence>MALLAEALIGKALMFAFTPEGMLKLGECSPGQLKGKGKDDSEGHLASKKSSIFPLWLRDATEIIHTLRGIRWKYGMGTYIPPPTRPQERQAFLRATSLSFVRNFLLLDALETCLKIFPGVGLPSGGSIFYPQLPPIPRYTVSTTIHMLTGCALLAGFGMCYDLATFVAVMFLGDTPSSWPPVLYNPWGSDSLHSLWAKHWHQLLRQTFLIFGGYPGRWLAGDVGLVLGTFLASGLYHELAIYTMGRGLDHTVTFFFAIQGPLLILERVWRRVTGRRVGGLPGRLWVYSIMFLGGQCMVDSWHRRGLAGCLVIPPVISPVRLALLAMGFGRRR</sequence>
<evidence type="ECO:0000256" key="1">
    <source>
        <dbReference type="ARBA" id="ARBA00004141"/>
    </source>
</evidence>
<dbReference type="InterPro" id="IPR032805">
    <property type="entry name" value="Wax_synthase_dom"/>
</dbReference>
<comment type="subcellular location">
    <subcellularLocation>
        <location evidence="1">Membrane</location>
        <topology evidence="1">Multi-pass membrane protein</topology>
    </subcellularLocation>
</comment>
<dbReference type="PANTHER" id="PTHR31595">
    <property type="entry name" value="LONG-CHAIN-ALCOHOL O-FATTY-ACYLTRANSFERASE 3-RELATED"/>
    <property type="match status" value="1"/>
</dbReference>
<evidence type="ECO:0000313" key="9">
    <source>
        <dbReference type="EMBL" id="CAK5269912.1"/>
    </source>
</evidence>
<dbReference type="EMBL" id="CAVNYO010000157">
    <property type="protein sequence ID" value="CAK5269912.1"/>
    <property type="molecule type" value="Genomic_DNA"/>
</dbReference>
<dbReference type="GO" id="GO:0008374">
    <property type="term" value="F:O-acyltransferase activity"/>
    <property type="evidence" value="ECO:0007669"/>
    <property type="project" value="InterPro"/>
</dbReference>
<evidence type="ECO:0000256" key="6">
    <source>
        <dbReference type="ARBA" id="ARBA00022989"/>
    </source>
</evidence>
<comment type="similarity">
    <text evidence="3">Belongs to the wax synthase family.</text>
</comment>
<dbReference type="Proteomes" id="UP001295794">
    <property type="component" value="Unassembled WGS sequence"/>
</dbReference>
<protein>
    <recommendedName>
        <fullName evidence="8">Wax synthase domain-containing protein</fullName>
    </recommendedName>
</protein>
<evidence type="ECO:0000259" key="8">
    <source>
        <dbReference type="Pfam" id="PF13813"/>
    </source>
</evidence>
<evidence type="ECO:0000256" key="5">
    <source>
        <dbReference type="ARBA" id="ARBA00022692"/>
    </source>
</evidence>
<comment type="pathway">
    <text evidence="2">Secondary metabolite biosynthesis.</text>
</comment>
<keyword evidence="7" id="KW-0472">Membrane</keyword>
<evidence type="ECO:0000256" key="4">
    <source>
        <dbReference type="ARBA" id="ARBA00022679"/>
    </source>
</evidence>
<keyword evidence="10" id="KW-1185">Reference proteome</keyword>
<dbReference type="InterPro" id="IPR044851">
    <property type="entry name" value="Wax_synthase"/>
</dbReference>
<organism evidence="9 10">
    <name type="scientific">Mycena citricolor</name>
    <dbReference type="NCBI Taxonomy" id="2018698"/>
    <lineage>
        <taxon>Eukaryota</taxon>
        <taxon>Fungi</taxon>
        <taxon>Dikarya</taxon>
        <taxon>Basidiomycota</taxon>
        <taxon>Agaricomycotina</taxon>
        <taxon>Agaricomycetes</taxon>
        <taxon>Agaricomycetidae</taxon>
        <taxon>Agaricales</taxon>
        <taxon>Marasmiineae</taxon>
        <taxon>Mycenaceae</taxon>
        <taxon>Mycena</taxon>
    </lineage>
</organism>
<keyword evidence="4" id="KW-0808">Transferase</keyword>
<reference evidence="9" key="1">
    <citation type="submission" date="2023-11" db="EMBL/GenBank/DDBJ databases">
        <authorList>
            <person name="De Vega J J."/>
            <person name="De Vega J J."/>
        </authorList>
    </citation>
    <scope>NUCLEOTIDE SEQUENCE</scope>
</reference>
<evidence type="ECO:0000256" key="2">
    <source>
        <dbReference type="ARBA" id="ARBA00005179"/>
    </source>
</evidence>
<dbReference type="GO" id="GO:0006629">
    <property type="term" value="P:lipid metabolic process"/>
    <property type="evidence" value="ECO:0007669"/>
    <property type="project" value="InterPro"/>
</dbReference>
<proteinExistence type="inferred from homology"/>
<dbReference type="Pfam" id="PF13813">
    <property type="entry name" value="MBOAT_2"/>
    <property type="match status" value="1"/>
</dbReference>
<accession>A0AAD2H9F9</accession>
<evidence type="ECO:0000256" key="7">
    <source>
        <dbReference type="ARBA" id="ARBA00023136"/>
    </source>
</evidence>
<comment type="caution">
    <text evidence="9">The sequence shown here is derived from an EMBL/GenBank/DDBJ whole genome shotgun (WGS) entry which is preliminary data.</text>
</comment>